<evidence type="ECO:0000256" key="4">
    <source>
        <dbReference type="PIRNR" id="PIRNR028729"/>
    </source>
</evidence>
<reference evidence="7 10" key="2">
    <citation type="journal article" date="2014" name="BMC Genomics">
        <title>An improved genome release (version Mt4.0) for the model legume Medicago truncatula.</title>
        <authorList>
            <person name="Tang H."/>
            <person name="Krishnakumar V."/>
            <person name="Bidwell S."/>
            <person name="Rosen B."/>
            <person name="Chan A."/>
            <person name="Zhou S."/>
            <person name="Gentzbittel L."/>
            <person name="Childs K.L."/>
            <person name="Yandell M."/>
            <person name="Gundlach H."/>
            <person name="Mayer K.F."/>
            <person name="Schwartz D.C."/>
            <person name="Town C.D."/>
        </authorList>
    </citation>
    <scope>GENOME REANNOTATION</scope>
    <source>
        <strain evidence="9 10">cv. Jemalong A17</strain>
    </source>
</reference>
<organism evidence="7 10">
    <name type="scientific">Medicago truncatula</name>
    <name type="common">Barrel medic</name>
    <name type="synonym">Medicago tribuloides</name>
    <dbReference type="NCBI Taxonomy" id="3880"/>
    <lineage>
        <taxon>Eukaryota</taxon>
        <taxon>Viridiplantae</taxon>
        <taxon>Streptophyta</taxon>
        <taxon>Embryophyta</taxon>
        <taxon>Tracheophyta</taxon>
        <taxon>Spermatophyta</taxon>
        <taxon>Magnoliopsida</taxon>
        <taxon>eudicotyledons</taxon>
        <taxon>Gunneridae</taxon>
        <taxon>Pentapetalae</taxon>
        <taxon>rosids</taxon>
        <taxon>fabids</taxon>
        <taxon>Fabales</taxon>
        <taxon>Fabaceae</taxon>
        <taxon>Papilionoideae</taxon>
        <taxon>50 kb inversion clade</taxon>
        <taxon>NPAAA clade</taxon>
        <taxon>Hologalegina</taxon>
        <taxon>IRL clade</taxon>
        <taxon>Trifolieae</taxon>
        <taxon>Medicago</taxon>
    </lineage>
</organism>
<dbReference type="GO" id="GO:0016567">
    <property type="term" value="P:protein ubiquitination"/>
    <property type="evidence" value="ECO:0007669"/>
    <property type="project" value="UniProtKB-UniRule"/>
</dbReference>
<dbReference type="SMART" id="SM00512">
    <property type="entry name" value="Skp1"/>
    <property type="match status" value="1"/>
</dbReference>
<dbReference type="EMBL" id="PSQE01000004">
    <property type="protein sequence ID" value="RHN59526.1"/>
    <property type="molecule type" value="Genomic_DNA"/>
</dbReference>
<dbReference type="InterPro" id="IPR016897">
    <property type="entry name" value="SKP1"/>
</dbReference>
<dbReference type="Gene3D" id="3.30.710.10">
    <property type="entry name" value="Potassium Channel Kv1.1, Chain A"/>
    <property type="match status" value="1"/>
</dbReference>
<dbReference type="GO" id="GO:0009867">
    <property type="term" value="P:jasmonic acid mediated signaling pathway"/>
    <property type="evidence" value="ECO:0007669"/>
    <property type="project" value="UniProtKB-ARBA"/>
</dbReference>
<name>G7JN75_MEDTR</name>
<dbReference type="OMA" id="GDQCAND"/>
<dbReference type="InterPro" id="IPR001232">
    <property type="entry name" value="SKP1-like"/>
</dbReference>
<dbReference type="KEGG" id="mtr:11423233"/>
<evidence type="ECO:0000256" key="3">
    <source>
        <dbReference type="ARBA" id="ARBA00022786"/>
    </source>
</evidence>
<feature type="domain" description="SKP1 component POZ" evidence="6">
    <location>
        <begin position="7"/>
        <end position="67"/>
    </location>
</feature>
<dbReference type="FunFam" id="3.30.710.10:FF:000026">
    <property type="entry name" value="E3 ubiquitin ligase complex SCF subunit"/>
    <property type="match status" value="1"/>
</dbReference>
<comment type="pathway">
    <text evidence="1 4">Protein modification; protein ubiquitination.</text>
</comment>
<sequence length="152" mass="17310">MASSSMKKIILKSSEGETFEIEEAVAVQSQTIKHLIGDQCANDTEIPISNVTGKILAMVIEYCKKHVDAVSSDELRKWDAEFVQVDQDTLLKLILAARYLDIKSLYDLGCMTTANNIKDKTPEEICKIFNIKDEYTPEEKEEVRRENSWAFE</sequence>
<dbReference type="PIRSF" id="PIRSF028729">
    <property type="entry name" value="E3_ubiquit_lig_SCF_Skp"/>
    <property type="match status" value="1"/>
</dbReference>
<gene>
    <name evidence="9" type="primary">11423233</name>
    <name evidence="7" type="ordered locus">MTR_4g032500</name>
    <name evidence="8" type="ORF">MtrunA17_Chr4g0014261</name>
</gene>
<dbReference type="PaxDb" id="3880-AES87712"/>
<keyword evidence="8" id="KW-0808">Transferase</keyword>
<dbReference type="InterPro" id="IPR011333">
    <property type="entry name" value="SKP1/BTB/POZ_sf"/>
</dbReference>
<accession>G7JN75</accession>
<evidence type="ECO:0000313" key="8">
    <source>
        <dbReference type="EMBL" id="RHN59526.1"/>
    </source>
</evidence>
<dbReference type="PANTHER" id="PTHR11165">
    <property type="entry name" value="SKP1"/>
    <property type="match status" value="1"/>
</dbReference>
<dbReference type="CDD" id="cd18322">
    <property type="entry name" value="BTB_POZ_SKP1"/>
    <property type="match status" value="1"/>
</dbReference>
<dbReference type="GO" id="GO:0031146">
    <property type="term" value="P:SCF-dependent proteasomal ubiquitin-dependent protein catabolic process"/>
    <property type="evidence" value="ECO:0000318"/>
    <property type="project" value="GO_Central"/>
</dbReference>
<proteinExistence type="inferred from homology"/>
<dbReference type="STRING" id="3880.G7JN75"/>
<dbReference type="GO" id="GO:0005737">
    <property type="term" value="C:cytoplasm"/>
    <property type="evidence" value="ECO:0000318"/>
    <property type="project" value="GO_Central"/>
</dbReference>
<dbReference type="SUPFAM" id="SSF81382">
    <property type="entry name" value="Skp1 dimerisation domain-like"/>
    <property type="match status" value="1"/>
</dbReference>
<dbReference type="InterPro" id="IPR036296">
    <property type="entry name" value="SKP1-like_dim_sf"/>
</dbReference>
<keyword evidence="8" id="KW-0418">Kinase</keyword>
<dbReference type="Pfam" id="PF03931">
    <property type="entry name" value="Skp1_POZ"/>
    <property type="match status" value="1"/>
</dbReference>
<dbReference type="eggNOG" id="KOG1724">
    <property type="taxonomic scope" value="Eukaryota"/>
</dbReference>
<reference evidence="9" key="3">
    <citation type="submission" date="2015-04" db="UniProtKB">
        <authorList>
            <consortium name="EnsemblPlants"/>
        </authorList>
    </citation>
    <scope>IDENTIFICATION</scope>
    <source>
        <strain evidence="9">cv. Jemalong A17</strain>
    </source>
</reference>
<dbReference type="EnsemblPlants" id="AES87712">
    <property type="protein sequence ID" value="AES87712"/>
    <property type="gene ID" value="MTR_4g032500"/>
</dbReference>
<comment type="function">
    <text evidence="4">Involved in ubiquitination and subsequent proteasomal degradation of target proteins. Together with CUL1, RBX1 and a F-box protein, it forms a SCF E3 ubiquitin ligase complex. The functional specificity of this complex depends on the type of F-box protein. In the SCF complex, it serves as an adapter that links the F-box protein to CUL1.</text>
</comment>
<dbReference type="Pfam" id="PF01466">
    <property type="entry name" value="Skp1"/>
    <property type="match status" value="1"/>
</dbReference>
<keyword evidence="10" id="KW-1185">Reference proteome</keyword>
<keyword evidence="7" id="KW-0436">Ligase</keyword>
<dbReference type="GO" id="GO:0016874">
    <property type="term" value="F:ligase activity"/>
    <property type="evidence" value="ECO:0007669"/>
    <property type="project" value="UniProtKB-KW"/>
</dbReference>
<comment type="subunit">
    <text evidence="4">Part of a SCF (SKP1-cullin-F-box) protein ligase complex.</text>
</comment>
<evidence type="ECO:0000313" key="10">
    <source>
        <dbReference type="Proteomes" id="UP000002051"/>
    </source>
</evidence>
<comment type="similarity">
    <text evidence="2 4">Belongs to the SKP1 family.</text>
</comment>
<evidence type="ECO:0000259" key="6">
    <source>
        <dbReference type="Pfam" id="PF03931"/>
    </source>
</evidence>
<reference evidence="8" key="4">
    <citation type="journal article" date="2018" name="Nat. Plants">
        <title>Whole-genome landscape of Medicago truncatula symbiotic genes.</title>
        <authorList>
            <person name="Pecrix Y."/>
            <person name="Gamas P."/>
            <person name="Carrere S."/>
        </authorList>
    </citation>
    <scope>NUCLEOTIDE SEQUENCE</scope>
    <source>
        <tissue evidence="8">Leaves</tissue>
    </source>
</reference>
<evidence type="ECO:0000313" key="7">
    <source>
        <dbReference type="EMBL" id="AES87712.1"/>
    </source>
</evidence>
<dbReference type="InterPro" id="IPR016073">
    <property type="entry name" value="Skp1_comp_POZ"/>
</dbReference>
<evidence type="ECO:0000256" key="1">
    <source>
        <dbReference type="ARBA" id="ARBA00004906"/>
    </source>
</evidence>
<dbReference type="SUPFAM" id="SSF54695">
    <property type="entry name" value="POZ domain"/>
    <property type="match status" value="1"/>
</dbReference>
<evidence type="ECO:0000259" key="5">
    <source>
        <dbReference type="Pfam" id="PF01466"/>
    </source>
</evidence>
<dbReference type="Proteomes" id="UP000265566">
    <property type="component" value="Chromosome 4"/>
</dbReference>
<dbReference type="HOGENOM" id="CLU_059252_6_1_1"/>
<feature type="domain" description="SKP1 component dimerisation" evidence="5">
    <location>
        <begin position="103"/>
        <end position="150"/>
    </location>
</feature>
<dbReference type="GO" id="GO:0016301">
    <property type="term" value="F:kinase activity"/>
    <property type="evidence" value="ECO:0007669"/>
    <property type="project" value="UniProtKB-KW"/>
</dbReference>
<dbReference type="Proteomes" id="UP000002051">
    <property type="component" value="Chromosome 4"/>
</dbReference>
<dbReference type="OrthoDB" id="7827685at2759"/>
<reference evidence="7 10" key="1">
    <citation type="journal article" date="2011" name="Nature">
        <title>The Medicago genome provides insight into the evolution of rhizobial symbioses.</title>
        <authorList>
            <person name="Young N.D."/>
            <person name="Debelle F."/>
            <person name="Oldroyd G.E."/>
            <person name="Geurts R."/>
            <person name="Cannon S.B."/>
            <person name="Udvardi M.K."/>
            <person name="Benedito V.A."/>
            <person name="Mayer K.F."/>
            <person name="Gouzy J."/>
            <person name="Schoof H."/>
            <person name="Van de Peer Y."/>
            <person name="Proost S."/>
            <person name="Cook D.R."/>
            <person name="Meyers B.C."/>
            <person name="Spannagl M."/>
            <person name="Cheung F."/>
            <person name="De Mita S."/>
            <person name="Krishnakumar V."/>
            <person name="Gundlach H."/>
            <person name="Zhou S."/>
            <person name="Mudge J."/>
            <person name="Bharti A.K."/>
            <person name="Murray J.D."/>
            <person name="Naoumkina M.A."/>
            <person name="Rosen B."/>
            <person name="Silverstein K.A."/>
            <person name="Tang H."/>
            <person name="Rombauts S."/>
            <person name="Zhao P.X."/>
            <person name="Zhou P."/>
            <person name="Barbe V."/>
            <person name="Bardou P."/>
            <person name="Bechner M."/>
            <person name="Bellec A."/>
            <person name="Berger A."/>
            <person name="Berges H."/>
            <person name="Bidwell S."/>
            <person name="Bisseling T."/>
            <person name="Choisne N."/>
            <person name="Couloux A."/>
            <person name="Denny R."/>
            <person name="Deshpande S."/>
            <person name="Dai X."/>
            <person name="Doyle J.J."/>
            <person name="Dudez A.M."/>
            <person name="Farmer A.D."/>
            <person name="Fouteau S."/>
            <person name="Franken C."/>
            <person name="Gibelin C."/>
            <person name="Gish J."/>
            <person name="Goldstein S."/>
            <person name="Gonzalez A.J."/>
            <person name="Green P.J."/>
            <person name="Hallab A."/>
            <person name="Hartog M."/>
            <person name="Hua A."/>
            <person name="Humphray S.J."/>
            <person name="Jeong D.H."/>
            <person name="Jing Y."/>
            <person name="Jocker A."/>
            <person name="Kenton S.M."/>
            <person name="Kim D.J."/>
            <person name="Klee K."/>
            <person name="Lai H."/>
            <person name="Lang C."/>
            <person name="Lin S."/>
            <person name="Macmil S.L."/>
            <person name="Magdelenat G."/>
            <person name="Matthews L."/>
            <person name="McCorrison J."/>
            <person name="Monaghan E.L."/>
            <person name="Mun J.H."/>
            <person name="Najar F.Z."/>
            <person name="Nicholson C."/>
            <person name="Noirot C."/>
            <person name="O'Bleness M."/>
            <person name="Paule C.R."/>
            <person name="Poulain J."/>
            <person name="Prion F."/>
            <person name="Qin B."/>
            <person name="Qu C."/>
            <person name="Retzel E.F."/>
            <person name="Riddle C."/>
            <person name="Sallet E."/>
            <person name="Samain S."/>
            <person name="Samson N."/>
            <person name="Sanders I."/>
            <person name="Saurat O."/>
            <person name="Scarpelli C."/>
            <person name="Schiex T."/>
            <person name="Segurens B."/>
            <person name="Severin A.J."/>
            <person name="Sherrier D.J."/>
            <person name="Shi R."/>
            <person name="Sims S."/>
            <person name="Singer S.R."/>
            <person name="Sinharoy S."/>
            <person name="Sterck L."/>
            <person name="Viollet A."/>
            <person name="Wang B.B."/>
            <person name="Wang K."/>
            <person name="Wang M."/>
            <person name="Wang X."/>
            <person name="Warfsmann J."/>
            <person name="Weissenbach J."/>
            <person name="White D.D."/>
            <person name="White J.D."/>
            <person name="Wiley G.B."/>
            <person name="Wincker P."/>
            <person name="Xing Y."/>
            <person name="Yang L."/>
            <person name="Yao Z."/>
            <person name="Ying F."/>
            <person name="Zhai J."/>
            <person name="Zhou L."/>
            <person name="Zuber A."/>
            <person name="Denarie J."/>
            <person name="Dixon R.A."/>
            <person name="May G.D."/>
            <person name="Schwartz D.C."/>
            <person name="Rogers J."/>
            <person name="Quetier F."/>
            <person name="Town C.D."/>
            <person name="Roe B.A."/>
        </authorList>
    </citation>
    <scope>NUCLEOTIDE SEQUENCE [LARGE SCALE GENOMIC DNA]</scope>
    <source>
        <strain evidence="7">A17</strain>
        <strain evidence="9 10">cv. Jemalong A17</strain>
    </source>
</reference>
<dbReference type="AlphaFoldDB" id="G7JN75"/>
<dbReference type="GO" id="GO:0097602">
    <property type="term" value="F:cullin family protein binding"/>
    <property type="evidence" value="ECO:0000318"/>
    <property type="project" value="GO_Central"/>
</dbReference>
<dbReference type="InterPro" id="IPR016072">
    <property type="entry name" value="Skp1_comp_dimer"/>
</dbReference>
<dbReference type="GO" id="GO:0005634">
    <property type="term" value="C:nucleus"/>
    <property type="evidence" value="ECO:0000318"/>
    <property type="project" value="GO_Central"/>
</dbReference>
<dbReference type="Gramene" id="rna21568">
    <property type="protein sequence ID" value="RHN59526.1"/>
    <property type="gene ID" value="gene21568"/>
</dbReference>
<keyword evidence="3 4" id="KW-0833">Ubl conjugation pathway</keyword>
<evidence type="ECO:0000256" key="2">
    <source>
        <dbReference type="ARBA" id="ARBA00009993"/>
    </source>
</evidence>
<dbReference type="EMBL" id="CM001220">
    <property type="protein sequence ID" value="AES87712.1"/>
    <property type="molecule type" value="Genomic_DNA"/>
</dbReference>
<evidence type="ECO:0000313" key="9">
    <source>
        <dbReference type="EnsemblPlants" id="AES87712"/>
    </source>
</evidence>
<protein>
    <recommendedName>
        <fullName evidence="4">SKP1-like protein</fullName>
    </recommendedName>
</protein>
<dbReference type="UniPathway" id="UPA00143"/>